<dbReference type="Gene3D" id="1.10.1200.10">
    <property type="entry name" value="ACP-like"/>
    <property type="match status" value="1"/>
</dbReference>
<dbReference type="RefSeq" id="WP_015795559.1">
    <property type="nucleotide sequence ID" value="NC_013131.1"/>
</dbReference>
<dbReference type="InterPro" id="IPR016036">
    <property type="entry name" value="Malonyl_transacylase_ACP-bd"/>
</dbReference>
<dbReference type="SMART" id="SM00827">
    <property type="entry name" value="PKS_AT"/>
    <property type="match status" value="1"/>
</dbReference>
<dbReference type="HOGENOM" id="CLU_000022_35_0_11"/>
<dbReference type="Pfam" id="PF00698">
    <property type="entry name" value="Acyl_transf_1"/>
    <property type="match status" value="1"/>
</dbReference>
<dbReference type="InterPro" id="IPR050091">
    <property type="entry name" value="PKS_NRPS_Biosynth_Enz"/>
</dbReference>
<feature type="domain" description="Carrier" evidence="9">
    <location>
        <begin position="1556"/>
        <end position="1631"/>
    </location>
</feature>
<dbReference type="InterPro" id="IPR016035">
    <property type="entry name" value="Acyl_Trfase/lysoPLipase"/>
</dbReference>
<dbReference type="Pfam" id="PF08990">
    <property type="entry name" value="Docking"/>
    <property type="match status" value="1"/>
</dbReference>
<keyword evidence="4" id="KW-0808">Transferase</keyword>
<dbReference type="Gene3D" id="3.40.366.10">
    <property type="entry name" value="Malonyl-Coenzyme A Acyl Carrier Protein, domain 2"/>
    <property type="match status" value="1"/>
</dbReference>
<evidence type="ECO:0000256" key="3">
    <source>
        <dbReference type="ARBA" id="ARBA00022553"/>
    </source>
</evidence>
<dbReference type="InterPro" id="IPR020841">
    <property type="entry name" value="PKS_Beta-ketoAc_synthase_dom"/>
</dbReference>
<dbReference type="PANTHER" id="PTHR43775">
    <property type="entry name" value="FATTY ACID SYNTHASE"/>
    <property type="match status" value="1"/>
</dbReference>
<name>C7Q562_CATAD</name>
<dbReference type="SMART" id="SM01294">
    <property type="entry name" value="PKS_PP_betabranch"/>
    <property type="match status" value="1"/>
</dbReference>
<dbReference type="InterPro" id="IPR001227">
    <property type="entry name" value="Ac_transferase_dom_sf"/>
</dbReference>
<dbReference type="Pfam" id="PF00109">
    <property type="entry name" value="ketoacyl-synt"/>
    <property type="match status" value="1"/>
</dbReference>
<dbReference type="InterPro" id="IPR036299">
    <property type="entry name" value="Polyketide_synth_docking_sf"/>
</dbReference>
<evidence type="ECO:0000256" key="5">
    <source>
        <dbReference type="ARBA" id="ARBA00023194"/>
    </source>
</evidence>
<dbReference type="InterPro" id="IPR009081">
    <property type="entry name" value="PP-bd_ACP"/>
</dbReference>
<keyword evidence="2" id="KW-0596">Phosphopantetheine</keyword>
<dbReference type="Pfam" id="PF21394">
    <property type="entry name" value="Beta-ketacyl_N"/>
    <property type="match status" value="1"/>
</dbReference>
<dbReference type="InterPro" id="IPR014030">
    <property type="entry name" value="Ketoacyl_synth_N"/>
</dbReference>
<evidence type="ECO:0000256" key="1">
    <source>
        <dbReference type="ARBA" id="ARBA00001957"/>
    </source>
</evidence>
<dbReference type="InterPro" id="IPR036736">
    <property type="entry name" value="ACP-like_sf"/>
</dbReference>
<dbReference type="KEGG" id="cai:Caci_7001"/>
<keyword evidence="7" id="KW-0012">Acyltransferase</keyword>
<dbReference type="Proteomes" id="UP000000851">
    <property type="component" value="Chromosome"/>
</dbReference>
<evidence type="ECO:0000259" key="10">
    <source>
        <dbReference type="PROSITE" id="PS52004"/>
    </source>
</evidence>
<keyword evidence="5" id="KW-0045">Antibiotic biosynthesis</keyword>
<accession>C7Q562</accession>
<dbReference type="PROSITE" id="PS50075">
    <property type="entry name" value="CARRIER"/>
    <property type="match status" value="1"/>
</dbReference>
<dbReference type="InterPro" id="IPR057326">
    <property type="entry name" value="KR_dom"/>
</dbReference>
<proteinExistence type="predicted"/>
<dbReference type="eggNOG" id="COG1028">
    <property type="taxonomic scope" value="Bacteria"/>
</dbReference>
<dbReference type="InParanoid" id="C7Q562"/>
<dbReference type="PANTHER" id="PTHR43775:SF51">
    <property type="entry name" value="INACTIVE PHENOLPHTHIOCEROL SYNTHESIS POLYKETIDE SYNTHASE TYPE I PKS1-RELATED"/>
    <property type="match status" value="1"/>
</dbReference>
<dbReference type="SMART" id="SM00822">
    <property type="entry name" value="PKS_KR"/>
    <property type="match status" value="1"/>
</dbReference>
<dbReference type="InterPro" id="IPR020806">
    <property type="entry name" value="PKS_PP-bd"/>
</dbReference>
<dbReference type="GO" id="GO:0031177">
    <property type="term" value="F:phosphopantetheine binding"/>
    <property type="evidence" value="ECO:0007669"/>
    <property type="project" value="InterPro"/>
</dbReference>
<sequence>MTEDRLRAYLKRVTVDLAEARRRLAEADGDRHEPIAVIGMACRYPGGVRTPEEFWTLLSEGRDTVADVPKARWDIEEYYDPERSSVGGVYTKQGAFLDDIAGFDAGFFGLSPQEAFRMDPQQRLLMELMWEGMEDAGTTPASLAGSRTGVMVGLMDTVQYGRLEMERTGPSVAADPLFGQGVSTSVAAGRLAYQYDLRGPTLTIDTACSSSLVGVHLAAEALRRGECDMAVAAGAYLVIRPDTFVQGCATSMLAVDGRCKTFDASADGYVLGEGGGLVVLERLSSALANGRRIRAIVRGSAVNQDGRSNGLTAPNRGAQVDVIRRAQAAAGVAPDEVAYVEAHGSGTKLGDAIELSALHDVFATSRDAERPLLVGAVKTNIGHTQSAAGVAGLIKTVLVLENGVAPANRNLEDPSDAIPGDGTVRPLAAAADLPAGRVVAGVSSFGWSGTNAHVVVETAPAAGEAEEGDGQGADGLAADPLPARTNGFITLPISAASTTALQERAGGLATVLTERPDVDLADIAHTLQHGRAGLDYRAGVVALDRADAIRQLTALTSGIEAKRRPKIAFLLPGTGDQYAGLGRELYSSEPVYAAAIDECLTIAEERCGVDLRPLMFSSPSTAASGDLAALLGRENTPASEPDPLAHAELSHPYLFTVEYALAKLLEAWGVRPDVLVGYSLGEYVAACLAGVLTLGDALHVVVERARLIATARAGRMLAVAADEARVRSALAESGARVDVAALTGPTMTVVSGTEDQVDVLAEALRGAGVACRPLRSEHAFHSSLLAPVRDKLAALLDSVPRAVPTTTIVSNTTGSALTAEQAASGEYWGDHLVSPIRFADSVRYCVEQGVDVFIELGAGATLGGLVRQNLAGAGGAAVVGTLPAAWSGTAGAPDVRLDMAGTRARLWEQGLPVVWPEGGRTVSLPPYPFQRTAFWPEQNPDALATDRSRPSRPTDLAYVPAWRRDVTGSAPNALPLDGPLVIFAADEGLADLAEAAGVPVIEVIPGTELKREGRRLTIDIATPEHYREAFTGLPADGPLHVVHAWSTRTTAADDAALRHSIKLGFDSLLLTVQALGALPTPRPIHLLTVSRNALDVHGGDATAPHQAAVHGLGRVVHHEIKTLTWHGIDLDDAHGPVDLVAELLTPDPEPTLAARRRGRRWTQDWAELPISESATAAGSARTSGATALATPAGSAGTSAATASPAGSAGISGATATETAAGSAGASAVTVSPAGSARTSGATATETVAGSAKTSAATAPAAGAADTLHRAATPWRPEGTYLITGGTRGLGLTLAHHLVRAGVRRLALVGRSRPDRTAPGIAALEAVGAEVLLLAADAGVPDALRAALTETRRHFGALTGVIHAAGLPAGGMAQRRAVADAESVLAPKILAMGPLAELVGPATPEAERPELLVLYSSAVTVFGGIGEGDYCAANTVLDAYAAALAADAPTTRIVSVAWGPWLHDAWQSAAPASGLADRAAAYRRRYGFSDDAGCALLDRILLSDAGIGSVIAVRQRLEDSRREWAAMVDLDSLVDASAVAPATERFPRPQLRTEYVAPRSERERAVAEIWQAYLGIERVGVHDPFFDLGGNSLVGMAMVLAVEKELGLAIAPALLFEHPTVAAFSAALDPAGGKAAARELIATSSARGHRRRRARMGND</sequence>
<dbReference type="Pfam" id="PF08659">
    <property type="entry name" value="KR"/>
    <property type="match status" value="1"/>
</dbReference>
<dbReference type="SMART" id="SM00823">
    <property type="entry name" value="PKS_PP"/>
    <property type="match status" value="1"/>
</dbReference>
<keyword evidence="12" id="KW-1185">Reference proteome</keyword>
<dbReference type="FunFam" id="3.40.47.10:FF:000019">
    <property type="entry name" value="Polyketide synthase type I"/>
    <property type="match status" value="1"/>
</dbReference>
<feature type="domain" description="Ketosynthase family 3 (KS3)" evidence="10">
    <location>
        <begin position="32"/>
        <end position="458"/>
    </location>
</feature>
<dbReference type="PROSITE" id="PS00606">
    <property type="entry name" value="KS3_1"/>
    <property type="match status" value="1"/>
</dbReference>
<organism evidence="11 12">
    <name type="scientific">Catenulispora acidiphila (strain DSM 44928 / JCM 14897 / NBRC 102108 / NRRL B-24433 / ID139908)</name>
    <dbReference type="NCBI Taxonomy" id="479433"/>
    <lineage>
        <taxon>Bacteria</taxon>
        <taxon>Bacillati</taxon>
        <taxon>Actinomycetota</taxon>
        <taxon>Actinomycetes</taxon>
        <taxon>Catenulisporales</taxon>
        <taxon>Catenulisporaceae</taxon>
        <taxon>Catenulispora</taxon>
    </lineage>
</organism>
<dbReference type="InterPro" id="IPR015083">
    <property type="entry name" value="NorB/c/GfsB-D-like_docking"/>
</dbReference>
<keyword evidence="6" id="KW-0511">Multifunctional enzyme</keyword>
<evidence type="ECO:0000256" key="2">
    <source>
        <dbReference type="ARBA" id="ARBA00022450"/>
    </source>
</evidence>
<dbReference type="Gene3D" id="3.40.47.10">
    <property type="match status" value="1"/>
</dbReference>
<dbReference type="eggNOG" id="COG3321">
    <property type="taxonomic scope" value="Bacteria"/>
</dbReference>
<keyword evidence="3" id="KW-0597">Phosphoprotein</keyword>
<protein>
    <submittedName>
        <fullName evidence="11">Beta-ketoacyl synthase</fullName>
    </submittedName>
</protein>
<dbReference type="Gene3D" id="3.40.50.720">
    <property type="entry name" value="NAD(P)-binding Rossmann-like Domain"/>
    <property type="match status" value="2"/>
</dbReference>
<comment type="cofactor">
    <cofactor evidence="1">
        <name>pantetheine 4'-phosphate</name>
        <dbReference type="ChEBI" id="CHEBI:47942"/>
    </cofactor>
</comment>
<evidence type="ECO:0000313" key="12">
    <source>
        <dbReference type="Proteomes" id="UP000000851"/>
    </source>
</evidence>
<dbReference type="SUPFAM" id="SSF53901">
    <property type="entry name" value="Thiolase-like"/>
    <property type="match status" value="1"/>
</dbReference>
<evidence type="ECO:0000256" key="7">
    <source>
        <dbReference type="ARBA" id="ARBA00023315"/>
    </source>
</evidence>
<dbReference type="GO" id="GO:0004312">
    <property type="term" value="F:fatty acid synthase activity"/>
    <property type="evidence" value="ECO:0007669"/>
    <property type="project" value="TreeGrafter"/>
</dbReference>
<dbReference type="InterPro" id="IPR014043">
    <property type="entry name" value="Acyl_transferase_dom"/>
</dbReference>
<gene>
    <name evidence="11" type="ordered locus">Caci_7001</name>
</gene>
<evidence type="ECO:0000256" key="4">
    <source>
        <dbReference type="ARBA" id="ARBA00022679"/>
    </source>
</evidence>
<dbReference type="SMART" id="SM00825">
    <property type="entry name" value="PKS_KS"/>
    <property type="match status" value="1"/>
</dbReference>
<evidence type="ECO:0000259" key="9">
    <source>
        <dbReference type="PROSITE" id="PS50075"/>
    </source>
</evidence>
<dbReference type="GO" id="GO:0033068">
    <property type="term" value="P:macrolide biosynthetic process"/>
    <property type="evidence" value="ECO:0007669"/>
    <property type="project" value="UniProtKB-ARBA"/>
</dbReference>
<dbReference type="STRING" id="479433.Caci_7001"/>
<dbReference type="SUPFAM" id="SSF55048">
    <property type="entry name" value="Probable ACP-binding domain of malonyl-CoA ACP transacylase"/>
    <property type="match status" value="1"/>
</dbReference>
<dbReference type="CDD" id="cd00833">
    <property type="entry name" value="PKS"/>
    <property type="match status" value="1"/>
</dbReference>
<dbReference type="InterPro" id="IPR018201">
    <property type="entry name" value="Ketoacyl_synth_AS"/>
</dbReference>
<dbReference type="Pfam" id="PF22621">
    <property type="entry name" value="CurL-like_PKS_C"/>
    <property type="match status" value="1"/>
</dbReference>
<dbReference type="InterPro" id="IPR014031">
    <property type="entry name" value="Ketoacyl_synth_C"/>
</dbReference>
<dbReference type="InterPro" id="IPR049490">
    <property type="entry name" value="C883_1060-like_KR_N"/>
</dbReference>
<dbReference type="Pfam" id="PF00550">
    <property type="entry name" value="PP-binding"/>
    <property type="match status" value="1"/>
</dbReference>
<dbReference type="InterPro" id="IPR016039">
    <property type="entry name" value="Thiolase-like"/>
</dbReference>
<dbReference type="PROSITE" id="PS52004">
    <property type="entry name" value="KS3_2"/>
    <property type="match status" value="1"/>
</dbReference>
<evidence type="ECO:0000256" key="8">
    <source>
        <dbReference type="SAM" id="MobiDB-lite"/>
    </source>
</evidence>
<evidence type="ECO:0000313" key="11">
    <source>
        <dbReference type="EMBL" id="ACU75831.1"/>
    </source>
</evidence>
<dbReference type="GO" id="GO:0006633">
    <property type="term" value="P:fatty acid biosynthetic process"/>
    <property type="evidence" value="ECO:0007669"/>
    <property type="project" value="InterPro"/>
</dbReference>
<dbReference type="Gene3D" id="3.30.70.3290">
    <property type="match status" value="1"/>
</dbReference>
<reference evidence="11 12" key="1">
    <citation type="journal article" date="2009" name="Stand. Genomic Sci.">
        <title>Complete genome sequence of Catenulispora acidiphila type strain (ID 139908).</title>
        <authorList>
            <person name="Copeland A."/>
            <person name="Lapidus A."/>
            <person name="Glavina Del Rio T."/>
            <person name="Nolan M."/>
            <person name="Lucas S."/>
            <person name="Chen F."/>
            <person name="Tice H."/>
            <person name="Cheng J.F."/>
            <person name="Bruce D."/>
            <person name="Goodwin L."/>
            <person name="Pitluck S."/>
            <person name="Mikhailova N."/>
            <person name="Pati A."/>
            <person name="Ivanova N."/>
            <person name="Mavromatis K."/>
            <person name="Chen A."/>
            <person name="Palaniappan K."/>
            <person name="Chain P."/>
            <person name="Land M."/>
            <person name="Hauser L."/>
            <person name="Chang Y.J."/>
            <person name="Jeffries C.D."/>
            <person name="Chertkov O."/>
            <person name="Brettin T."/>
            <person name="Detter J.C."/>
            <person name="Han C."/>
            <person name="Ali Z."/>
            <person name="Tindall B.J."/>
            <person name="Goker M."/>
            <person name="Bristow J."/>
            <person name="Eisen J.A."/>
            <person name="Markowitz V."/>
            <person name="Hugenholtz P."/>
            <person name="Kyrpides N.C."/>
            <person name="Klenk H.P."/>
        </authorList>
    </citation>
    <scope>NUCLEOTIDE SEQUENCE [LARGE SCALE GENOMIC DNA]</scope>
    <source>
        <strain evidence="12">DSM 44928 / JCM 14897 / NBRC 102108 / NRRL B-24433 / ID139908</strain>
    </source>
</reference>
<feature type="region of interest" description="Disordered" evidence="8">
    <location>
        <begin position="1187"/>
        <end position="1212"/>
    </location>
</feature>
<dbReference type="SUPFAM" id="SSF101173">
    <property type="entry name" value="Docking domain B of the erythromycin polyketide synthase (DEBS)"/>
    <property type="match status" value="1"/>
</dbReference>
<dbReference type="InterPro" id="IPR013968">
    <property type="entry name" value="PKS_KR"/>
</dbReference>
<dbReference type="Pfam" id="PF02801">
    <property type="entry name" value="Ketoacyl-synt_C"/>
    <property type="match status" value="1"/>
</dbReference>
<dbReference type="SUPFAM" id="SSF51735">
    <property type="entry name" value="NAD(P)-binding Rossmann-fold domains"/>
    <property type="match status" value="2"/>
</dbReference>
<dbReference type="InterPro" id="IPR036291">
    <property type="entry name" value="NAD(P)-bd_dom_sf"/>
</dbReference>
<dbReference type="GO" id="GO:0004315">
    <property type="term" value="F:3-oxoacyl-[acyl-carrier-protein] synthase activity"/>
    <property type="evidence" value="ECO:0007669"/>
    <property type="project" value="InterPro"/>
</dbReference>
<dbReference type="EMBL" id="CP001700">
    <property type="protein sequence ID" value="ACU75831.1"/>
    <property type="molecule type" value="Genomic_DNA"/>
</dbReference>
<dbReference type="SUPFAM" id="SSF52151">
    <property type="entry name" value="FabD/lysophospholipase-like"/>
    <property type="match status" value="1"/>
</dbReference>
<evidence type="ECO:0000256" key="6">
    <source>
        <dbReference type="ARBA" id="ARBA00023268"/>
    </source>
</evidence>
<dbReference type="SUPFAM" id="SSF47336">
    <property type="entry name" value="ACP-like"/>
    <property type="match status" value="1"/>
</dbReference>